<evidence type="ECO:0000313" key="2">
    <source>
        <dbReference type="EnsemblPlants" id="PAC:32986675.CDS.1"/>
    </source>
</evidence>
<dbReference type="PANTHER" id="PTHR34278">
    <property type="entry name" value="PROTEIN THI031, PUTATIVE-RELATED"/>
    <property type="match status" value="1"/>
</dbReference>
<name>A9TB36_PHYPA</name>
<accession>A9TB36</accession>
<dbReference type="InParanoid" id="A9TB36"/>
<dbReference type="PaxDb" id="3218-PP1S197_68V6.1"/>
<dbReference type="Proteomes" id="UP000006727">
    <property type="component" value="Chromosome 16"/>
</dbReference>
<proteinExistence type="predicted"/>
<reference evidence="1 3" key="2">
    <citation type="journal article" date="2018" name="Plant J.">
        <title>The Physcomitrella patens chromosome-scale assembly reveals moss genome structure and evolution.</title>
        <authorList>
            <person name="Lang D."/>
            <person name="Ullrich K.K."/>
            <person name="Murat F."/>
            <person name="Fuchs J."/>
            <person name="Jenkins J."/>
            <person name="Haas F.B."/>
            <person name="Piednoel M."/>
            <person name="Gundlach H."/>
            <person name="Van Bel M."/>
            <person name="Meyberg R."/>
            <person name="Vives C."/>
            <person name="Morata J."/>
            <person name="Symeonidi A."/>
            <person name="Hiss M."/>
            <person name="Muchero W."/>
            <person name="Kamisugi Y."/>
            <person name="Saleh O."/>
            <person name="Blanc G."/>
            <person name="Decker E.L."/>
            <person name="van Gessel N."/>
            <person name="Grimwood J."/>
            <person name="Hayes R.D."/>
            <person name="Graham S.W."/>
            <person name="Gunter L.E."/>
            <person name="McDaniel S.F."/>
            <person name="Hoernstein S.N.W."/>
            <person name="Larsson A."/>
            <person name="Li F.W."/>
            <person name="Perroud P.F."/>
            <person name="Phillips J."/>
            <person name="Ranjan P."/>
            <person name="Rokshar D.S."/>
            <person name="Rothfels C.J."/>
            <person name="Schneider L."/>
            <person name="Shu S."/>
            <person name="Stevenson D.W."/>
            <person name="Thummler F."/>
            <person name="Tillich M."/>
            <person name="Villarreal Aguilar J.C."/>
            <person name="Widiez T."/>
            <person name="Wong G.K."/>
            <person name="Wymore A."/>
            <person name="Zhang Y."/>
            <person name="Zimmer A.D."/>
            <person name="Quatrano R.S."/>
            <person name="Mayer K.F.X."/>
            <person name="Goodstein D."/>
            <person name="Casacuberta J.M."/>
            <person name="Vandepoele K."/>
            <person name="Reski R."/>
            <person name="Cuming A.C."/>
            <person name="Tuskan G.A."/>
            <person name="Maumus F."/>
            <person name="Salse J."/>
            <person name="Schmutz J."/>
            <person name="Rensing S.A."/>
        </authorList>
    </citation>
    <scope>NUCLEOTIDE SEQUENCE [LARGE SCALE GENOMIC DNA]</scope>
    <source>
        <strain evidence="2 3">cv. Gransden 2004</strain>
    </source>
</reference>
<reference evidence="2" key="3">
    <citation type="submission" date="2020-12" db="UniProtKB">
        <authorList>
            <consortium name="EnsemblPlants"/>
        </authorList>
    </citation>
    <scope>IDENTIFICATION</scope>
</reference>
<dbReference type="EnsemblPlants" id="Pp3c16_16540V3.1">
    <property type="protein sequence ID" value="PAC:32986675.CDS.1"/>
    <property type="gene ID" value="Pp3c16_16540"/>
</dbReference>
<sequence>MRREGRVAGKPTNHSRVTGKCKVVGCSGCHDSLPLNKSRGKGKGRIKRLVSDIPSTHQVSDWRVSKPSSLGVRCNGSRQIARPFLKWDATTDWASDDYDDVEGNDRDDCVEDPKGWALSISLLIDTALEHIQEDAKSGSKKADTAIFDGQEAHDALKALFTGDSDGDISDGEVPNFESFKNEFEVFKTEIDAVCSTASVAESACSWSGIELSDADESCQSDWEDDWSLVGREIAV</sequence>
<dbReference type="Gramene" id="Pp3c16_16540V3.2">
    <property type="protein sequence ID" value="PAC:32986676.CDS.1"/>
    <property type="gene ID" value="Pp3c16_16540"/>
</dbReference>
<dbReference type="EMBL" id="ABEU02000016">
    <property type="protein sequence ID" value="PNR37967.1"/>
    <property type="molecule type" value="Genomic_DNA"/>
</dbReference>
<keyword evidence="3" id="KW-1185">Reference proteome</keyword>
<dbReference type="Gramene" id="Pp3c16_16540V3.1">
    <property type="protein sequence ID" value="PAC:32986675.CDS.1"/>
    <property type="gene ID" value="Pp3c16_16540"/>
</dbReference>
<dbReference type="EnsemblPlants" id="Pp3c16_16540V3.2">
    <property type="protein sequence ID" value="PAC:32986676.CDS.1"/>
    <property type="gene ID" value="Pp3c16_16540"/>
</dbReference>
<evidence type="ECO:0000313" key="3">
    <source>
        <dbReference type="Proteomes" id="UP000006727"/>
    </source>
</evidence>
<dbReference type="PANTHER" id="PTHR34278:SF1">
    <property type="entry name" value="PROTEIN THI031, PUTATIVE-RELATED"/>
    <property type="match status" value="1"/>
</dbReference>
<dbReference type="HOGENOM" id="CLU_086820_0_0_1"/>
<organism evidence="1">
    <name type="scientific">Physcomitrium patens</name>
    <name type="common">Spreading-leaved earth moss</name>
    <name type="synonym">Physcomitrella patens</name>
    <dbReference type="NCBI Taxonomy" id="3218"/>
    <lineage>
        <taxon>Eukaryota</taxon>
        <taxon>Viridiplantae</taxon>
        <taxon>Streptophyta</taxon>
        <taxon>Embryophyta</taxon>
        <taxon>Bryophyta</taxon>
        <taxon>Bryophytina</taxon>
        <taxon>Bryopsida</taxon>
        <taxon>Funariidae</taxon>
        <taxon>Funariales</taxon>
        <taxon>Funariaceae</taxon>
        <taxon>Physcomitrium</taxon>
    </lineage>
</organism>
<gene>
    <name evidence="1" type="ORF">PHYPA_021077</name>
</gene>
<evidence type="ECO:0000313" key="1">
    <source>
        <dbReference type="EMBL" id="PNR37967.1"/>
    </source>
</evidence>
<dbReference type="AlphaFoldDB" id="A9TB36"/>
<reference evidence="1 3" key="1">
    <citation type="journal article" date="2008" name="Science">
        <title>The Physcomitrella genome reveals evolutionary insights into the conquest of land by plants.</title>
        <authorList>
            <person name="Rensing S."/>
            <person name="Lang D."/>
            <person name="Zimmer A."/>
            <person name="Terry A."/>
            <person name="Salamov A."/>
            <person name="Shapiro H."/>
            <person name="Nishiyama T."/>
            <person name="Perroud P.-F."/>
            <person name="Lindquist E."/>
            <person name="Kamisugi Y."/>
            <person name="Tanahashi T."/>
            <person name="Sakakibara K."/>
            <person name="Fujita T."/>
            <person name="Oishi K."/>
            <person name="Shin-I T."/>
            <person name="Kuroki Y."/>
            <person name="Toyoda A."/>
            <person name="Suzuki Y."/>
            <person name="Hashimoto A."/>
            <person name="Yamaguchi K."/>
            <person name="Sugano A."/>
            <person name="Kohara Y."/>
            <person name="Fujiyama A."/>
            <person name="Anterola A."/>
            <person name="Aoki S."/>
            <person name="Ashton N."/>
            <person name="Barbazuk W.B."/>
            <person name="Barker E."/>
            <person name="Bennetzen J."/>
            <person name="Bezanilla M."/>
            <person name="Blankenship R."/>
            <person name="Cho S.H."/>
            <person name="Dutcher S."/>
            <person name="Estelle M."/>
            <person name="Fawcett J.A."/>
            <person name="Gundlach H."/>
            <person name="Hanada K."/>
            <person name="Heyl A."/>
            <person name="Hicks K.A."/>
            <person name="Hugh J."/>
            <person name="Lohr M."/>
            <person name="Mayer K."/>
            <person name="Melkozernov A."/>
            <person name="Murata T."/>
            <person name="Nelson D."/>
            <person name="Pils B."/>
            <person name="Prigge M."/>
            <person name="Reiss B."/>
            <person name="Renner T."/>
            <person name="Rombauts S."/>
            <person name="Rushton P."/>
            <person name="Sanderfoot A."/>
            <person name="Schween G."/>
            <person name="Shiu S.-H."/>
            <person name="Stueber K."/>
            <person name="Theodoulou F.L."/>
            <person name="Tu H."/>
            <person name="Van de Peer Y."/>
            <person name="Verrier P.J."/>
            <person name="Waters E."/>
            <person name="Wood A."/>
            <person name="Yang L."/>
            <person name="Cove D."/>
            <person name="Cuming A."/>
            <person name="Hasebe M."/>
            <person name="Lucas S."/>
            <person name="Mishler D.B."/>
            <person name="Reski R."/>
            <person name="Grigoriev I."/>
            <person name="Quatrano R.S."/>
            <person name="Boore J.L."/>
        </authorList>
    </citation>
    <scope>NUCLEOTIDE SEQUENCE [LARGE SCALE GENOMIC DNA]</scope>
    <source>
        <strain evidence="2 3">cv. Gransden 2004</strain>
    </source>
</reference>
<protein>
    <submittedName>
        <fullName evidence="1 2">Uncharacterized protein</fullName>
    </submittedName>
</protein>